<evidence type="ECO:0000256" key="5">
    <source>
        <dbReference type="ARBA" id="ARBA00023124"/>
    </source>
</evidence>
<keyword evidence="3" id="KW-0227">DNA damage</keyword>
<reference evidence="9 10" key="1">
    <citation type="submission" date="2023-10" db="EMBL/GenBank/DDBJ databases">
        <title>Marine bacteria isolated from horseshoe crab.</title>
        <authorList>
            <person name="Cheng T.H."/>
        </authorList>
    </citation>
    <scope>NUCLEOTIDE SEQUENCE [LARGE SCALE GENOMIC DNA]</scope>
    <source>
        <strain evidence="9 10">HSC6</strain>
    </source>
</reference>
<dbReference type="EMBL" id="JAWJZI010000003">
    <property type="protein sequence ID" value="MDV5169107.1"/>
    <property type="molecule type" value="Genomic_DNA"/>
</dbReference>
<dbReference type="Pfam" id="PF02586">
    <property type="entry name" value="SRAP"/>
    <property type="match status" value="1"/>
</dbReference>
<dbReference type="PANTHER" id="PTHR13604">
    <property type="entry name" value="DC12-RELATED"/>
    <property type="match status" value="1"/>
</dbReference>
<evidence type="ECO:0000313" key="10">
    <source>
        <dbReference type="Proteomes" id="UP001186452"/>
    </source>
</evidence>
<keyword evidence="4 8" id="KW-0378">Hydrolase</keyword>
<keyword evidence="2 8" id="KW-0645">Protease</keyword>
<protein>
    <recommendedName>
        <fullName evidence="8">Abasic site processing protein</fullName>
        <ecNumber evidence="8">3.4.-.-</ecNumber>
    </recommendedName>
</protein>
<evidence type="ECO:0000256" key="4">
    <source>
        <dbReference type="ARBA" id="ARBA00022801"/>
    </source>
</evidence>
<keyword evidence="5" id="KW-0190">Covalent protein-DNA linkage</keyword>
<sequence length="185" mass="21138">MCGRFGVGGIKFSQMVSNELSCDFIATENMDLRPTQAVSVVVNADGKLQQLDAKWGIKPDWAKKIIIYAQSETAAEKKTFKQAMASRRCLVPCLGWYEWRDEGGPRKQKYYFSHQEGRPIYMGGIWFPSEVPKVVTITTQPYEVCEPYHHRMPYLVSHDDARHWITGQGISEKQVPLRIIQAAIK</sequence>
<gene>
    <name evidence="9" type="ORF">R2X38_08845</name>
</gene>
<evidence type="ECO:0000256" key="3">
    <source>
        <dbReference type="ARBA" id="ARBA00022763"/>
    </source>
</evidence>
<evidence type="ECO:0000256" key="2">
    <source>
        <dbReference type="ARBA" id="ARBA00022670"/>
    </source>
</evidence>
<dbReference type="GO" id="GO:0016787">
    <property type="term" value="F:hydrolase activity"/>
    <property type="evidence" value="ECO:0007669"/>
    <property type="project" value="UniProtKB-KW"/>
</dbReference>
<dbReference type="Gene3D" id="3.90.1680.10">
    <property type="entry name" value="SOS response associated peptidase-like"/>
    <property type="match status" value="1"/>
</dbReference>
<dbReference type="Proteomes" id="UP001186452">
    <property type="component" value="Unassembled WGS sequence"/>
</dbReference>
<name>A0ABU3ZGB5_9GAMM</name>
<dbReference type="InterPro" id="IPR036590">
    <property type="entry name" value="SRAP-like"/>
</dbReference>
<keyword evidence="7" id="KW-0456">Lyase</keyword>
<evidence type="ECO:0000256" key="8">
    <source>
        <dbReference type="RuleBase" id="RU364100"/>
    </source>
</evidence>
<comment type="caution">
    <text evidence="9">The sequence shown here is derived from an EMBL/GenBank/DDBJ whole genome shotgun (WGS) entry which is preliminary data.</text>
</comment>
<dbReference type="InterPro" id="IPR003738">
    <property type="entry name" value="SRAP"/>
</dbReference>
<evidence type="ECO:0000313" key="9">
    <source>
        <dbReference type="EMBL" id="MDV5169107.1"/>
    </source>
</evidence>
<comment type="similarity">
    <text evidence="1 8">Belongs to the SOS response-associated peptidase family.</text>
</comment>
<keyword evidence="10" id="KW-1185">Reference proteome</keyword>
<proteinExistence type="inferred from homology"/>
<organism evidence="9 10">
    <name type="scientific">Photobacterium rosenbergii</name>
    <dbReference type="NCBI Taxonomy" id="294936"/>
    <lineage>
        <taxon>Bacteria</taxon>
        <taxon>Pseudomonadati</taxon>
        <taxon>Pseudomonadota</taxon>
        <taxon>Gammaproteobacteria</taxon>
        <taxon>Vibrionales</taxon>
        <taxon>Vibrionaceae</taxon>
        <taxon>Photobacterium</taxon>
    </lineage>
</organism>
<dbReference type="SUPFAM" id="SSF143081">
    <property type="entry name" value="BB1717-like"/>
    <property type="match status" value="1"/>
</dbReference>
<accession>A0ABU3ZGB5</accession>
<keyword evidence="6" id="KW-0238">DNA-binding</keyword>
<evidence type="ECO:0000256" key="1">
    <source>
        <dbReference type="ARBA" id="ARBA00008136"/>
    </source>
</evidence>
<dbReference type="EC" id="3.4.-.-" evidence="8"/>
<evidence type="ECO:0000256" key="7">
    <source>
        <dbReference type="ARBA" id="ARBA00023239"/>
    </source>
</evidence>
<dbReference type="RefSeq" id="WP_317521873.1">
    <property type="nucleotide sequence ID" value="NZ_JAWJZI010000003.1"/>
</dbReference>
<evidence type="ECO:0000256" key="6">
    <source>
        <dbReference type="ARBA" id="ARBA00023125"/>
    </source>
</evidence>
<dbReference type="PANTHER" id="PTHR13604:SF0">
    <property type="entry name" value="ABASIC SITE PROCESSING PROTEIN HMCES"/>
    <property type="match status" value="1"/>
</dbReference>